<evidence type="ECO:0000313" key="1">
    <source>
        <dbReference type="EMBL" id="QHT34351.1"/>
    </source>
</evidence>
<organism evidence="1">
    <name type="scientific">viral metagenome</name>
    <dbReference type="NCBI Taxonomy" id="1070528"/>
    <lineage>
        <taxon>unclassified sequences</taxon>
        <taxon>metagenomes</taxon>
        <taxon>organismal metagenomes</taxon>
    </lineage>
</organism>
<dbReference type="AlphaFoldDB" id="A0A6C0F079"/>
<reference evidence="1" key="1">
    <citation type="journal article" date="2020" name="Nature">
        <title>Giant virus diversity and host interactions through global metagenomics.</title>
        <authorList>
            <person name="Schulz F."/>
            <person name="Roux S."/>
            <person name="Paez-Espino D."/>
            <person name="Jungbluth S."/>
            <person name="Walsh D.A."/>
            <person name="Denef V.J."/>
            <person name="McMahon K.D."/>
            <person name="Konstantinidis K.T."/>
            <person name="Eloe-Fadrosh E.A."/>
            <person name="Kyrpides N.C."/>
            <person name="Woyke T."/>
        </authorList>
    </citation>
    <scope>NUCLEOTIDE SEQUENCE</scope>
    <source>
        <strain evidence="1">GVMAG-M-3300009163-63</strain>
    </source>
</reference>
<sequence>MVLFFLMDLACSLILTGVFKVGSWVVYKSFNGLQYVYKRVRPDQLHNEYTLDELNSPPYVIITEEEYDALKNNCKT</sequence>
<accession>A0A6C0F079</accession>
<protein>
    <submittedName>
        <fullName evidence="1">Uncharacterized protein</fullName>
    </submittedName>
</protein>
<name>A0A6C0F079_9ZZZZ</name>
<proteinExistence type="predicted"/>
<dbReference type="EMBL" id="MN738999">
    <property type="protein sequence ID" value="QHT34351.1"/>
    <property type="molecule type" value="Genomic_DNA"/>
</dbReference>